<keyword evidence="4 7" id="KW-0238">DNA-binding</keyword>
<evidence type="ECO:0000256" key="7">
    <source>
        <dbReference type="PROSITE-ProRule" id="PRU01091"/>
    </source>
</evidence>
<evidence type="ECO:0000313" key="10">
    <source>
        <dbReference type="EMBL" id="ADV82358.1"/>
    </source>
</evidence>
<evidence type="ECO:0000256" key="4">
    <source>
        <dbReference type="ARBA" id="ARBA00023125"/>
    </source>
</evidence>
<dbReference type="SMART" id="SM00448">
    <property type="entry name" value="REC"/>
    <property type="match status" value="1"/>
</dbReference>
<dbReference type="GO" id="GO:0006355">
    <property type="term" value="P:regulation of DNA-templated transcription"/>
    <property type="evidence" value="ECO:0007669"/>
    <property type="project" value="InterPro"/>
</dbReference>
<evidence type="ECO:0000256" key="1">
    <source>
        <dbReference type="ARBA" id="ARBA00022553"/>
    </source>
</evidence>
<keyword evidence="2" id="KW-0902">Two-component regulatory system</keyword>
<dbReference type="KEGG" id="tsa:AciPR4_1536"/>
<dbReference type="Pfam" id="PF00486">
    <property type="entry name" value="Trans_reg_C"/>
    <property type="match status" value="1"/>
</dbReference>
<dbReference type="InterPro" id="IPR001789">
    <property type="entry name" value="Sig_transdc_resp-reg_receiver"/>
</dbReference>
<dbReference type="AlphaFoldDB" id="E8V1S7"/>
<dbReference type="GO" id="GO:0032993">
    <property type="term" value="C:protein-DNA complex"/>
    <property type="evidence" value="ECO:0007669"/>
    <property type="project" value="TreeGrafter"/>
</dbReference>
<dbReference type="Gene3D" id="6.10.250.690">
    <property type="match status" value="1"/>
</dbReference>
<dbReference type="InterPro" id="IPR011006">
    <property type="entry name" value="CheY-like_superfamily"/>
</dbReference>
<dbReference type="eggNOG" id="COG0745">
    <property type="taxonomic scope" value="Bacteria"/>
</dbReference>
<dbReference type="InterPro" id="IPR039420">
    <property type="entry name" value="WalR-like"/>
</dbReference>
<organism evidence="10 11">
    <name type="scientific">Terriglobus saanensis (strain ATCC BAA-1853 / DSM 23119 / SP1PR4)</name>
    <dbReference type="NCBI Taxonomy" id="401053"/>
    <lineage>
        <taxon>Bacteria</taxon>
        <taxon>Pseudomonadati</taxon>
        <taxon>Acidobacteriota</taxon>
        <taxon>Terriglobia</taxon>
        <taxon>Terriglobales</taxon>
        <taxon>Acidobacteriaceae</taxon>
        <taxon>Terriglobus</taxon>
    </lineage>
</organism>
<dbReference type="InterPro" id="IPR001867">
    <property type="entry name" value="OmpR/PhoB-type_DNA-bd"/>
</dbReference>
<accession>E8V1S7</accession>
<dbReference type="EMBL" id="CP002467">
    <property type="protein sequence ID" value="ADV82358.1"/>
    <property type="molecule type" value="Genomic_DNA"/>
</dbReference>
<feature type="domain" description="OmpR/PhoB-type" evidence="9">
    <location>
        <begin position="124"/>
        <end position="224"/>
    </location>
</feature>
<dbReference type="STRING" id="401053.AciPR4_1536"/>
<name>E8V1S7_TERSS</name>
<feature type="modified residue" description="4-aspartylphosphate" evidence="6">
    <location>
        <position position="51"/>
    </location>
</feature>
<evidence type="ECO:0000256" key="6">
    <source>
        <dbReference type="PROSITE-ProRule" id="PRU00169"/>
    </source>
</evidence>
<keyword evidence="3" id="KW-0805">Transcription regulation</keyword>
<dbReference type="GO" id="GO:0000156">
    <property type="term" value="F:phosphorelay response regulator activity"/>
    <property type="evidence" value="ECO:0007669"/>
    <property type="project" value="TreeGrafter"/>
</dbReference>
<dbReference type="PROSITE" id="PS50110">
    <property type="entry name" value="RESPONSE_REGULATORY"/>
    <property type="match status" value="1"/>
</dbReference>
<dbReference type="InterPro" id="IPR036388">
    <property type="entry name" value="WH-like_DNA-bd_sf"/>
</dbReference>
<dbReference type="RefSeq" id="WP_013568091.1">
    <property type="nucleotide sequence ID" value="NC_014963.1"/>
</dbReference>
<evidence type="ECO:0000259" key="9">
    <source>
        <dbReference type="PROSITE" id="PS51755"/>
    </source>
</evidence>
<keyword evidence="5" id="KW-0804">Transcription</keyword>
<gene>
    <name evidence="10" type="ordered locus">AciPR4_1536</name>
</gene>
<dbReference type="GO" id="GO:0005829">
    <property type="term" value="C:cytosol"/>
    <property type="evidence" value="ECO:0007669"/>
    <property type="project" value="TreeGrafter"/>
</dbReference>
<proteinExistence type="predicted"/>
<dbReference type="SUPFAM" id="SSF52172">
    <property type="entry name" value="CheY-like"/>
    <property type="match status" value="1"/>
</dbReference>
<dbReference type="OrthoDB" id="9790442at2"/>
<sequence length="225" mass="25009">MNVLVIEDDFRIASLVERALIEEGHRVVVSGDGREGADLLLTGQFDAALLDIFLPEMDGFEVLERVRTQQCKTPILVLTAVDAVPKIVRAFDLGADDYLVKPFIVEILLARVGAIARRVANHSEEAPETGSVVLDRGRRLALRHGKEIALTKKQFELLDTLMRRKGLITTREQLIEAGWGIQADVKENTLDVYIHGLRAKLEDQSDKGQPLIRTVHGSGYMFVAT</sequence>
<evidence type="ECO:0000313" key="11">
    <source>
        <dbReference type="Proteomes" id="UP000006844"/>
    </source>
</evidence>
<dbReference type="Proteomes" id="UP000006844">
    <property type="component" value="Chromosome"/>
</dbReference>
<protein>
    <submittedName>
        <fullName evidence="10">Two component transcriptional regulator, winged helix family</fullName>
    </submittedName>
</protein>
<dbReference type="SMART" id="SM00862">
    <property type="entry name" value="Trans_reg_C"/>
    <property type="match status" value="1"/>
</dbReference>
<dbReference type="Gene3D" id="3.40.50.2300">
    <property type="match status" value="1"/>
</dbReference>
<evidence type="ECO:0000256" key="3">
    <source>
        <dbReference type="ARBA" id="ARBA00023015"/>
    </source>
</evidence>
<evidence type="ECO:0000259" key="8">
    <source>
        <dbReference type="PROSITE" id="PS50110"/>
    </source>
</evidence>
<evidence type="ECO:0000256" key="2">
    <source>
        <dbReference type="ARBA" id="ARBA00023012"/>
    </source>
</evidence>
<keyword evidence="11" id="KW-1185">Reference proteome</keyword>
<dbReference type="CDD" id="cd00383">
    <property type="entry name" value="trans_reg_C"/>
    <property type="match status" value="1"/>
</dbReference>
<dbReference type="PROSITE" id="PS51755">
    <property type="entry name" value="OMPR_PHOB"/>
    <property type="match status" value="1"/>
</dbReference>
<dbReference type="Pfam" id="PF00072">
    <property type="entry name" value="Response_reg"/>
    <property type="match status" value="1"/>
</dbReference>
<dbReference type="PANTHER" id="PTHR48111:SF22">
    <property type="entry name" value="REGULATOR OF RPOS"/>
    <property type="match status" value="1"/>
</dbReference>
<feature type="domain" description="Response regulatory" evidence="8">
    <location>
        <begin position="2"/>
        <end position="116"/>
    </location>
</feature>
<evidence type="ECO:0000256" key="5">
    <source>
        <dbReference type="ARBA" id="ARBA00023163"/>
    </source>
</evidence>
<reference evidence="10 11" key="1">
    <citation type="journal article" date="2012" name="Stand. Genomic Sci.">
        <title>Complete genome sequence of Terriglobus saanensis type strain SP1PR4(T), an Acidobacteria from tundra soil.</title>
        <authorList>
            <person name="Rawat S.R."/>
            <person name="Mannisto M.K."/>
            <person name="Starovoytov V."/>
            <person name="Goodwin L."/>
            <person name="Nolan M."/>
            <person name="Hauser L."/>
            <person name="Land M."/>
            <person name="Davenport K.W."/>
            <person name="Woyke T."/>
            <person name="Haggblom M.M."/>
        </authorList>
    </citation>
    <scope>NUCLEOTIDE SEQUENCE</scope>
    <source>
        <strain evidence="11">ATCC BAA-1853 / DSM 23119 / SP1PR4</strain>
    </source>
</reference>
<keyword evidence="1 6" id="KW-0597">Phosphoprotein</keyword>
<dbReference type="GO" id="GO:0000976">
    <property type="term" value="F:transcription cis-regulatory region binding"/>
    <property type="evidence" value="ECO:0007669"/>
    <property type="project" value="TreeGrafter"/>
</dbReference>
<dbReference type="Gene3D" id="1.10.10.10">
    <property type="entry name" value="Winged helix-like DNA-binding domain superfamily/Winged helix DNA-binding domain"/>
    <property type="match status" value="1"/>
</dbReference>
<dbReference type="PANTHER" id="PTHR48111">
    <property type="entry name" value="REGULATOR OF RPOS"/>
    <property type="match status" value="1"/>
</dbReference>
<feature type="DNA-binding region" description="OmpR/PhoB-type" evidence="7">
    <location>
        <begin position="124"/>
        <end position="224"/>
    </location>
</feature>
<dbReference type="HOGENOM" id="CLU_000445_30_1_0"/>